<organism evidence="6 7">
    <name type="scientific">Actinocrispum wychmicini</name>
    <dbReference type="NCBI Taxonomy" id="1213861"/>
    <lineage>
        <taxon>Bacteria</taxon>
        <taxon>Bacillati</taxon>
        <taxon>Actinomycetota</taxon>
        <taxon>Actinomycetes</taxon>
        <taxon>Pseudonocardiales</taxon>
        <taxon>Pseudonocardiaceae</taxon>
        <taxon>Actinocrispum</taxon>
    </lineage>
</organism>
<feature type="domain" description="HTH tetR-type" evidence="5">
    <location>
        <begin position="6"/>
        <end position="66"/>
    </location>
</feature>
<keyword evidence="2 4" id="KW-0238">DNA-binding</keyword>
<protein>
    <submittedName>
        <fullName evidence="6">TetR family transcriptional regulator</fullName>
    </submittedName>
</protein>
<dbReference type="PRINTS" id="PR00455">
    <property type="entry name" value="HTHTETR"/>
</dbReference>
<gene>
    <name evidence="6" type="ORF">EV192_103465</name>
</gene>
<evidence type="ECO:0000259" key="5">
    <source>
        <dbReference type="PROSITE" id="PS50977"/>
    </source>
</evidence>
<evidence type="ECO:0000313" key="6">
    <source>
        <dbReference type="EMBL" id="TCO60883.1"/>
    </source>
</evidence>
<dbReference type="Pfam" id="PF16925">
    <property type="entry name" value="TetR_C_13"/>
    <property type="match status" value="1"/>
</dbReference>
<dbReference type="AlphaFoldDB" id="A0A4R2JLE8"/>
<name>A0A4R2JLE8_9PSEU</name>
<dbReference type="GO" id="GO:0003677">
    <property type="term" value="F:DNA binding"/>
    <property type="evidence" value="ECO:0007669"/>
    <property type="project" value="UniProtKB-UniRule"/>
</dbReference>
<dbReference type="InterPro" id="IPR001647">
    <property type="entry name" value="HTH_TetR"/>
</dbReference>
<dbReference type="InterPro" id="IPR036271">
    <property type="entry name" value="Tet_transcr_reg_TetR-rel_C_sf"/>
</dbReference>
<reference evidence="6 7" key="1">
    <citation type="submission" date="2019-03" db="EMBL/GenBank/DDBJ databases">
        <title>Genomic Encyclopedia of Type Strains, Phase IV (KMG-IV): sequencing the most valuable type-strain genomes for metagenomic binning, comparative biology and taxonomic classification.</title>
        <authorList>
            <person name="Goeker M."/>
        </authorList>
    </citation>
    <scope>NUCLEOTIDE SEQUENCE [LARGE SCALE GENOMIC DNA]</scope>
    <source>
        <strain evidence="6 7">DSM 45934</strain>
    </source>
</reference>
<evidence type="ECO:0000256" key="3">
    <source>
        <dbReference type="ARBA" id="ARBA00023163"/>
    </source>
</evidence>
<dbReference type="Proteomes" id="UP000295680">
    <property type="component" value="Unassembled WGS sequence"/>
</dbReference>
<dbReference type="Gene3D" id="1.10.357.10">
    <property type="entry name" value="Tetracycline Repressor, domain 2"/>
    <property type="match status" value="1"/>
</dbReference>
<dbReference type="InterPro" id="IPR009057">
    <property type="entry name" value="Homeodomain-like_sf"/>
</dbReference>
<dbReference type="Pfam" id="PF00440">
    <property type="entry name" value="TetR_N"/>
    <property type="match status" value="1"/>
</dbReference>
<keyword evidence="3" id="KW-0804">Transcription</keyword>
<comment type="caution">
    <text evidence="6">The sequence shown here is derived from an EMBL/GenBank/DDBJ whole genome shotgun (WGS) entry which is preliminary data.</text>
</comment>
<dbReference type="SUPFAM" id="SSF46689">
    <property type="entry name" value="Homeodomain-like"/>
    <property type="match status" value="1"/>
</dbReference>
<dbReference type="PANTHER" id="PTHR47506:SF3">
    <property type="entry name" value="HTH-TYPE TRANSCRIPTIONAL REGULATOR LMRA"/>
    <property type="match status" value="1"/>
</dbReference>
<proteinExistence type="predicted"/>
<evidence type="ECO:0000256" key="4">
    <source>
        <dbReference type="PROSITE-ProRule" id="PRU00335"/>
    </source>
</evidence>
<keyword evidence="7" id="KW-1185">Reference proteome</keyword>
<sequence>MYSYLVDTADRLIESTRELLWERGYVGMSPKVIMARADVGQGSMYHHFRGKADLARTAIDRTAAQMRADVSALLDGPGTATERITAYLRRDRDALMGCPIGRLTQDPGVVADPDLRGPVDEMFRWLRENLARVVGEGRDRGEFDETLDPDRTAAMIAAVVQGGYVLAKAANDPEAFDQAVEGAVALLAAQAG</sequence>
<dbReference type="InterPro" id="IPR011075">
    <property type="entry name" value="TetR_C"/>
</dbReference>
<dbReference type="PROSITE" id="PS50977">
    <property type="entry name" value="HTH_TETR_2"/>
    <property type="match status" value="1"/>
</dbReference>
<feature type="DNA-binding region" description="H-T-H motif" evidence="4">
    <location>
        <begin position="29"/>
        <end position="48"/>
    </location>
</feature>
<evidence type="ECO:0000313" key="7">
    <source>
        <dbReference type="Proteomes" id="UP000295680"/>
    </source>
</evidence>
<dbReference type="EMBL" id="SLWS01000003">
    <property type="protein sequence ID" value="TCO60883.1"/>
    <property type="molecule type" value="Genomic_DNA"/>
</dbReference>
<keyword evidence="1" id="KW-0805">Transcription regulation</keyword>
<evidence type="ECO:0000256" key="1">
    <source>
        <dbReference type="ARBA" id="ARBA00023015"/>
    </source>
</evidence>
<dbReference type="SUPFAM" id="SSF48498">
    <property type="entry name" value="Tetracyclin repressor-like, C-terminal domain"/>
    <property type="match status" value="1"/>
</dbReference>
<dbReference type="PANTHER" id="PTHR47506">
    <property type="entry name" value="TRANSCRIPTIONAL REGULATORY PROTEIN"/>
    <property type="match status" value="1"/>
</dbReference>
<evidence type="ECO:0000256" key="2">
    <source>
        <dbReference type="ARBA" id="ARBA00023125"/>
    </source>
</evidence>
<accession>A0A4R2JLE8</accession>